<dbReference type="Pfam" id="PF07516">
    <property type="entry name" value="SecA_SW"/>
    <property type="match status" value="1"/>
</dbReference>
<reference evidence="14" key="1">
    <citation type="submission" date="2019-12" db="EMBL/GenBank/DDBJ databases">
        <title>Genome sequencing and annotation of Brassica cretica.</title>
        <authorList>
            <person name="Studholme D.J."/>
            <person name="Sarris P.F."/>
        </authorList>
    </citation>
    <scope>NUCLEOTIDE SEQUENCE</scope>
    <source>
        <strain evidence="14">PFS-102/07</strain>
        <tissue evidence="14">Leaf</tissue>
    </source>
</reference>
<dbReference type="SUPFAM" id="SSF81886">
    <property type="entry name" value="Helical scaffold and wing domains of SecA"/>
    <property type="match status" value="1"/>
</dbReference>
<dbReference type="PROSITE" id="PS01312">
    <property type="entry name" value="SECA"/>
    <property type="match status" value="1"/>
</dbReference>
<accession>A0A8S9K0C4</accession>
<dbReference type="InterPro" id="IPR020937">
    <property type="entry name" value="SecA_CS"/>
</dbReference>
<dbReference type="PANTHER" id="PTHR30612">
    <property type="entry name" value="SECA INNER MEMBRANE COMPONENT OF SEC PROTEIN SECRETION SYSTEM"/>
    <property type="match status" value="1"/>
</dbReference>
<evidence type="ECO:0000256" key="6">
    <source>
        <dbReference type="ARBA" id="ARBA00022840"/>
    </source>
</evidence>
<keyword evidence="10" id="KW-0472">Membrane</keyword>
<evidence type="ECO:0000256" key="8">
    <source>
        <dbReference type="ARBA" id="ARBA00022967"/>
    </source>
</evidence>
<dbReference type="EC" id="7.4.2.4" evidence="3"/>
<dbReference type="SMART" id="SM00957">
    <property type="entry name" value="SecA_DEAD"/>
    <property type="match status" value="1"/>
</dbReference>
<keyword evidence="4" id="KW-0813">Transport</keyword>
<dbReference type="GO" id="GO:0016464">
    <property type="term" value="F:chloroplast protein-transporting ATPase activity"/>
    <property type="evidence" value="ECO:0007669"/>
    <property type="project" value="UniProtKB-EC"/>
</dbReference>
<evidence type="ECO:0000259" key="13">
    <source>
        <dbReference type="PROSITE" id="PS51196"/>
    </source>
</evidence>
<dbReference type="InterPro" id="IPR011116">
    <property type="entry name" value="SecA_Wing/Scaffold"/>
</dbReference>
<dbReference type="EMBL" id="QGKY02000190">
    <property type="protein sequence ID" value="KAF2587834.1"/>
    <property type="molecule type" value="Genomic_DNA"/>
</dbReference>
<sequence length="753" mass="85082">MNYWVVRDYYRLVQSVNSIERHIQSLSDEQLKAKTLEFRERLARGESLADLQAEAFAVVREAAKRTIGMRHFDVQIIGGGVLHDGSIAEMKTGEGKTLVSTLAAYLNALTGEGVHVVTVNDYLAQRDAEWMGRVHRFLGLSVGLIQELGFDYLRDNLTSNSEQLVMRWPKPFHFAIVDEVDSVLIDEGRNPLLISGELTGRVEEKRRWSEGVHQAVEAKEGLEIQADSIVVAQITYQSLFKLYPKLSGMTGTAKTEEKEFLKMFQIPVIEVPTNLSNIRIDLPIQAFATARGKWEYVRREVEDMFGQGRPVLVGTTSVENSEYLSALLKEWGIPHNVLNARPKYAAREADFIAQAGRKYAITISTNMAGRGTDIILGGNPKMLAREIIEDSILSYLTSEVLADDIDDNELSQKMLAREIIEDSILSYLTSEVLADDIDDNELSQKVLSKIKVGPSSLALLARASLMAKYVGKSESKSWSRKKAKSVVTESLEKSQTMDPMELQNLVNEQSEMYPLGPAIALAYLSVLKDCEAHCLYEGSEVKRLGGLHVIGTSLHESRRIDNQLRGRAGRQGDPGSTRFMVSLQDEMFQKFNFDTEWAVRLISKITNDEDLPIEGDTIVKQLLALQINAEKYFFGIRKSLVEFDEVLEVQRKHVYDLRQLLLTGDNESCSQHIYQAVLLKTLDCFWRDHLVNMNKLSSAVNVRSFAHRNPLEEYKIDGCRFFISMLSATRRLTIESILQYWSSPMESQELFVL</sequence>
<evidence type="ECO:0000259" key="12">
    <source>
        <dbReference type="PROSITE" id="PS51192"/>
    </source>
</evidence>
<dbReference type="PROSITE" id="PS51196">
    <property type="entry name" value="SECA_MOTOR_DEAD"/>
    <property type="match status" value="1"/>
</dbReference>
<gene>
    <name evidence="14" type="ORF">F2Q70_00040320</name>
</gene>
<dbReference type="Pfam" id="PF07517">
    <property type="entry name" value="SecA_DEAD"/>
    <property type="match status" value="1"/>
</dbReference>
<dbReference type="GO" id="GO:0016020">
    <property type="term" value="C:membrane"/>
    <property type="evidence" value="ECO:0007669"/>
    <property type="project" value="UniProtKB-SubCell"/>
</dbReference>
<evidence type="ECO:0000313" key="14">
    <source>
        <dbReference type="EMBL" id="KAF2587834.1"/>
    </source>
</evidence>
<comment type="subcellular location">
    <subcellularLocation>
        <location evidence="1">Membrane</location>
        <topology evidence="1">Peripheral membrane protein</topology>
    </subcellularLocation>
</comment>
<evidence type="ECO:0000256" key="11">
    <source>
        <dbReference type="ARBA" id="ARBA00034043"/>
    </source>
</evidence>
<dbReference type="InterPro" id="IPR036266">
    <property type="entry name" value="SecA_Wing/Scaffold_sf"/>
</dbReference>
<keyword evidence="8" id="KW-1278">Translocase</keyword>
<dbReference type="InterPro" id="IPR027417">
    <property type="entry name" value="P-loop_NTPase"/>
</dbReference>
<dbReference type="CDD" id="cd18803">
    <property type="entry name" value="SF2_C_secA"/>
    <property type="match status" value="1"/>
</dbReference>
<comment type="catalytic activity">
    <reaction evidence="11">
        <text>ATP + H2O + chloroplast-proteinSide 1 = ADP + phosphate + chloroplast-proteinSide 2.</text>
        <dbReference type="EC" id="7.4.2.4"/>
    </reaction>
</comment>
<comment type="similarity">
    <text evidence="2">Belongs to the SecA family.</text>
</comment>
<dbReference type="Gene3D" id="1.10.3060.10">
    <property type="entry name" value="Helical scaffold and wing domains of SecA"/>
    <property type="match status" value="2"/>
</dbReference>
<evidence type="ECO:0000256" key="3">
    <source>
        <dbReference type="ARBA" id="ARBA00012047"/>
    </source>
</evidence>
<keyword evidence="7" id="KW-0653">Protein transport</keyword>
<dbReference type="Pfam" id="PF21090">
    <property type="entry name" value="P-loop_SecA"/>
    <property type="match status" value="1"/>
</dbReference>
<keyword evidence="6" id="KW-0067">ATP-binding</keyword>
<dbReference type="PRINTS" id="PR00906">
    <property type="entry name" value="SECA"/>
</dbReference>
<keyword evidence="9" id="KW-0811">Translocation</keyword>
<dbReference type="InterPro" id="IPR014001">
    <property type="entry name" value="Helicase_ATP-bd"/>
</dbReference>
<dbReference type="PANTHER" id="PTHR30612:SF11">
    <property type="entry name" value="PROTEIN TRANSLOCASE SUBUNIT SECA2, CHLOROPLASTIC"/>
    <property type="match status" value="1"/>
</dbReference>
<dbReference type="GO" id="GO:0005524">
    <property type="term" value="F:ATP binding"/>
    <property type="evidence" value="ECO:0007669"/>
    <property type="project" value="UniProtKB-KW"/>
</dbReference>
<protein>
    <recommendedName>
        <fullName evidence="3">chloroplast protein-transporting ATPase</fullName>
        <ecNumber evidence="3">7.4.2.4</ecNumber>
    </recommendedName>
</protein>
<dbReference type="SUPFAM" id="SSF81767">
    <property type="entry name" value="Pre-protein crosslinking domain of SecA"/>
    <property type="match status" value="1"/>
</dbReference>
<keyword evidence="5" id="KW-0547">Nucleotide-binding</keyword>
<dbReference type="GO" id="GO:0006605">
    <property type="term" value="P:protein targeting"/>
    <property type="evidence" value="ECO:0007669"/>
    <property type="project" value="InterPro"/>
</dbReference>
<dbReference type="GO" id="GO:0009941">
    <property type="term" value="C:chloroplast envelope"/>
    <property type="evidence" value="ECO:0007669"/>
    <property type="project" value="TreeGrafter"/>
</dbReference>
<feature type="domain" description="SecA family profile" evidence="13">
    <location>
        <begin position="1"/>
        <end position="614"/>
    </location>
</feature>
<evidence type="ECO:0000256" key="5">
    <source>
        <dbReference type="ARBA" id="ARBA00022741"/>
    </source>
</evidence>
<dbReference type="GO" id="GO:0006886">
    <property type="term" value="P:intracellular protein transport"/>
    <property type="evidence" value="ECO:0007669"/>
    <property type="project" value="InterPro"/>
</dbReference>
<evidence type="ECO:0000256" key="9">
    <source>
        <dbReference type="ARBA" id="ARBA00023010"/>
    </source>
</evidence>
<dbReference type="CDD" id="cd17928">
    <property type="entry name" value="DEXDc_SecA"/>
    <property type="match status" value="1"/>
</dbReference>
<dbReference type="AlphaFoldDB" id="A0A8S9K0C4"/>
<evidence type="ECO:0000256" key="1">
    <source>
        <dbReference type="ARBA" id="ARBA00004170"/>
    </source>
</evidence>
<dbReference type="Gene3D" id="3.90.1440.10">
    <property type="entry name" value="SecA, preprotein cross-linking domain"/>
    <property type="match status" value="1"/>
</dbReference>
<dbReference type="InterPro" id="IPR036670">
    <property type="entry name" value="SecA_X-link_sf"/>
</dbReference>
<evidence type="ECO:0000256" key="7">
    <source>
        <dbReference type="ARBA" id="ARBA00022927"/>
    </source>
</evidence>
<proteinExistence type="inferred from homology"/>
<feature type="domain" description="Helicase ATP-binding" evidence="12">
    <location>
        <begin position="77"/>
        <end position="271"/>
    </location>
</feature>
<comment type="caution">
    <text evidence="14">The sequence shown here is derived from an EMBL/GenBank/DDBJ whole genome shotgun (WGS) entry which is preliminary data.</text>
</comment>
<dbReference type="GO" id="GO:0017038">
    <property type="term" value="P:protein import"/>
    <property type="evidence" value="ECO:0007669"/>
    <property type="project" value="InterPro"/>
</dbReference>
<evidence type="ECO:0000256" key="2">
    <source>
        <dbReference type="ARBA" id="ARBA00007650"/>
    </source>
</evidence>
<name>A0A8S9K0C4_BRACR</name>
<evidence type="ECO:0000256" key="10">
    <source>
        <dbReference type="ARBA" id="ARBA00023136"/>
    </source>
</evidence>
<dbReference type="InterPro" id="IPR000185">
    <property type="entry name" value="SecA"/>
</dbReference>
<dbReference type="InterPro" id="IPR014018">
    <property type="entry name" value="SecA_motor_DEAD"/>
</dbReference>
<dbReference type="PROSITE" id="PS51192">
    <property type="entry name" value="HELICASE_ATP_BIND_1"/>
    <property type="match status" value="1"/>
</dbReference>
<dbReference type="SUPFAM" id="SSF52540">
    <property type="entry name" value="P-loop containing nucleoside triphosphate hydrolases"/>
    <property type="match status" value="2"/>
</dbReference>
<evidence type="ECO:0000256" key="4">
    <source>
        <dbReference type="ARBA" id="ARBA00022448"/>
    </source>
</evidence>
<organism evidence="14">
    <name type="scientific">Brassica cretica</name>
    <name type="common">Mustard</name>
    <dbReference type="NCBI Taxonomy" id="69181"/>
    <lineage>
        <taxon>Eukaryota</taxon>
        <taxon>Viridiplantae</taxon>
        <taxon>Streptophyta</taxon>
        <taxon>Embryophyta</taxon>
        <taxon>Tracheophyta</taxon>
        <taxon>Spermatophyta</taxon>
        <taxon>Magnoliopsida</taxon>
        <taxon>eudicotyledons</taxon>
        <taxon>Gunneridae</taxon>
        <taxon>Pentapetalae</taxon>
        <taxon>rosids</taxon>
        <taxon>malvids</taxon>
        <taxon>Brassicales</taxon>
        <taxon>Brassicaceae</taxon>
        <taxon>Brassiceae</taxon>
        <taxon>Brassica</taxon>
    </lineage>
</organism>
<dbReference type="HAMAP" id="MF_01382">
    <property type="entry name" value="SecA"/>
    <property type="match status" value="1"/>
</dbReference>
<dbReference type="Gene3D" id="3.40.50.300">
    <property type="entry name" value="P-loop containing nucleotide triphosphate hydrolases"/>
    <property type="match status" value="4"/>
</dbReference>
<dbReference type="InterPro" id="IPR011115">
    <property type="entry name" value="SecA_DEAD"/>
</dbReference>
<dbReference type="InterPro" id="IPR044722">
    <property type="entry name" value="SecA_SF2_C"/>
</dbReference>